<dbReference type="KEGG" id="apac:S7S_06690"/>
<reference evidence="2 3" key="1">
    <citation type="journal article" date="2012" name="J. Bacteriol.">
        <title>Genome sequence of an alkane-degrading bacterium, Alcanivorax pacificus type strain W11-5, isolated from deep sea sediment.</title>
        <authorList>
            <person name="Lai Q."/>
            <person name="Shao Z."/>
        </authorList>
    </citation>
    <scope>NUCLEOTIDE SEQUENCE [LARGE SCALE GENOMIC DNA]</scope>
    <source>
        <strain evidence="2 3">W11-5</strain>
    </source>
</reference>
<evidence type="ECO:0000313" key="3">
    <source>
        <dbReference type="Proteomes" id="UP000006764"/>
    </source>
</evidence>
<dbReference type="STRING" id="391936.S7S_06690"/>
<sequence length="466" mass="50324">MHARVLLLPVVMVSTLVYQLSGWAPVALPGYLALVLYLISEWPRLARIPRAVLIAAAGVLLLFVWRADDVAGGLFTGFNRAAWFATFLAALSYLREAAETSRLVRQCGQVIINQPPSKRYATLSAGSLMIGILLNMAVLNLLGVMARRANTLTAAGGNVAVREARTRRMFTAITRGFSTSPLGSPLTMTMAVILSVLPDLKWWRLWPLGLGATLLLMLLGTWLDRVSAPRHLAGAVPPVVQPDMPGHPVLRFLALVGAVFVAAVLLEQWLHKSLTLAILLVAPAAALVWMVMQYRRRGWGRALRFALARLMRRAPHQFSGLRAETAVLCAGALMGTLIAALLPVDAFAGWLADMGLYGAPVALLVLVLMTALPQLGLNPVLVSTILLAAMAQPSMFGLSAELLALSVASGWTLAVSCSPVASTMLISSQLVRVSPQVMGWRWNGLYVLCGVCVCALWLLLLSWLWF</sequence>
<feature type="transmembrane region" description="Helical" evidence="1">
    <location>
        <begin position="120"/>
        <end position="142"/>
    </location>
</feature>
<organism evidence="2 3">
    <name type="scientific">Isoalcanivorax pacificus W11-5</name>
    <dbReference type="NCBI Taxonomy" id="391936"/>
    <lineage>
        <taxon>Bacteria</taxon>
        <taxon>Pseudomonadati</taxon>
        <taxon>Pseudomonadota</taxon>
        <taxon>Gammaproteobacteria</taxon>
        <taxon>Oceanospirillales</taxon>
        <taxon>Alcanivoracaceae</taxon>
        <taxon>Isoalcanivorax</taxon>
    </lineage>
</organism>
<feature type="transmembrane region" description="Helical" evidence="1">
    <location>
        <begin position="321"/>
        <end position="342"/>
    </location>
</feature>
<proteinExistence type="predicted"/>
<dbReference type="HOGENOM" id="CLU_046403_0_0_6"/>
<feature type="transmembrane region" description="Helical" evidence="1">
    <location>
        <begin position="276"/>
        <end position="294"/>
    </location>
</feature>
<feature type="transmembrane region" description="Helical" evidence="1">
    <location>
        <begin position="51"/>
        <end position="67"/>
    </location>
</feature>
<dbReference type="AlphaFoldDB" id="A0A0B4XHV6"/>
<evidence type="ECO:0000256" key="1">
    <source>
        <dbReference type="SAM" id="Phobius"/>
    </source>
</evidence>
<feature type="transmembrane region" description="Helical" evidence="1">
    <location>
        <begin position="379"/>
        <end position="396"/>
    </location>
</feature>
<feature type="transmembrane region" description="Helical" evidence="1">
    <location>
        <begin position="203"/>
        <end position="223"/>
    </location>
</feature>
<evidence type="ECO:0000313" key="2">
    <source>
        <dbReference type="EMBL" id="AJD47754.1"/>
    </source>
</evidence>
<name>A0A0B4XHV6_9GAMM</name>
<feature type="transmembrane region" description="Helical" evidence="1">
    <location>
        <begin position="402"/>
        <end position="425"/>
    </location>
</feature>
<dbReference type="RefSeq" id="WP_008738939.1">
    <property type="nucleotide sequence ID" value="NZ_CP004387.1"/>
</dbReference>
<keyword evidence="3" id="KW-1185">Reference proteome</keyword>
<feature type="transmembrane region" description="Helical" evidence="1">
    <location>
        <begin position="445"/>
        <end position="465"/>
    </location>
</feature>
<dbReference type="OrthoDB" id="7025449at2"/>
<keyword evidence="1" id="KW-1133">Transmembrane helix</keyword>
<dbReference type="Proteomes" id="UP000006764">
    <property type="component" value="Chromosome"/>
</dbReference>
<dbReference type="EMBL" id="CP004387">
    <property type="protein sequence ID" value="AJD47754.1"/>
    <property type="molecule type" value="Genomic_DNA"/>
</dbReference>
<gene>
    <name evidence="2" type="ORF">S7S_06690</name>
</gene>
<feature type="transmembrane region" description="Helical" evidence="1">
    <location>
        <begin position="354"/>
        <end position="372"/>
    </location>
</feature>
<keyword evidence="1" id="KW-0812">Transmembrane</keyword>
<keyword evidence="1" id="KW-0472">Membrane</keyword>
<feature type="transmembrane region" description="Helical" evidence="1">
    <location>
        <begin position="249"/>
        <end position="270"/>
    </location>
</feature>
<feature type="transmembrane region" description="Helical" evidence="1">
    <location>
        <begin position="172"/>
        <end position="197"/>
    </location>
</feature>
<protein>
    <submittedName>
        <fullName evidence="2">Uncharacterized protein</fullName>
    </submittedName>
</protein>
<accession>A0A0B4XHV6</accession>